<evidence type="ECO:0000256" key="3">
    <source>
        <dbReference type="ARBA" id="ARBA00022837"/>
    </source>
</evidence>
<comment type="caution">
    <text evidence="8">The sequence shown here is derived from an EMBL/GenBank/DDBJ whole genome shotgun (WGS) entry which is preliminary data.</text>
</comment>
<sequence>MGTDDRRSIFSIYIIVIGITGFLLDGCTATPQFDAPPHYVQFFENKDTPIGTLLFLLRATDSVNPFNEMTIFTNDQETAYYVSIIQLKNTSPAVANVTLKHELDRESLSKSVRLYILDVCDEAPMFDRPSYTLEIDEINITQPLLVFREIHATDRDNGYSAVVTYKMESTYLKELYKDTFSMDPTNGSVFLLRNLDYENNSFYQFAVHSQDTCNLTADPVDFFVKVKDVQDMPPFFVGVPYYKSISEGLYMLELVLRVTAIDGDLGIPNQISYSFITNNRFCQEHFAINSSTGEVVVTGRLDWEMDEVKYIHGVCNFIVQAKEIDNHPRNQRGQTVSNQTVTVTILQSNTHEPHIQINPTITNNFQTEHRLWQVSELEYMELDENKNVRLNNIAWRA</sequence>
<accession>A0AAE0RRC3</accession>
<dbReference type="InterPro" id="IPR015919">
    <property type="entry name" value="Cadherin-like_sf"/>
</dbReference>
<proteinExistence type="predicted"/>
<dbReference type="Gene3D" id="2.60.40.60">
    <property type="entry name" value="Cadherins"/>
    <property type="match status" value="2"/>
</dbReference>
<keyword evidence="2" id="KW-0677">Repeat</keyword>
<evidence type="ECO:0000313" key="9">
    <source>
        <dbReference type="Proteomes" id="UP001195483"/>
    </source>
</evidence>
<dbReference type="GO" id="GO:0045296">
    <property type="term" value="F:cadherin binding"/>
    <property type="evidence" value="ECO:0007669"/>
    <property type="project" value="TreeGrafter"/>
</dbReference>
<organism evidence="8 9">
    <name type="scientific">Potamilus streckersoni</name>
    <dbReference type="NCBI Taxonomy" id="2493646"/>
    <lineage>
        <taxon>Eukaryota</taxon>
        <taxon>Metazoa</taxon>
        <taxon>Spiralia</taxon>
        <taxon>Lophotrochozoa</taxon>
        <taxon>Mollusca</taxon>
        <taxon>Bivalvia</taxon>
        <taxon>Autobranchia</taxon>
        <taxon>Heteroconchia</taxon>
        <taxon>Palaeoheterodonta</taxon>
        <taxon>Unionida</taxon>
        <taxon>Unionoidea</taxon>
        <taxon>Unionidae</taxon>
        <taxon>Ambleminae</taxon>
        <taxon>Lampsilini</taxon>
        <taxon>Potamilus</taxon>
    </lineage>
</organism>
<reference evidence="8" key="1">
    <citation type="journal article" date="2021" name="Genome Biol. Evol.">
        <title>A High-Quality Reference Genome for a Parasitic Bivalve with Doubly Uniparental Inheritance (Bivalvia: Unionida).</title>
        <authorList>
            <person name="Smith C.H."/>
        </authorList>
    </citation>
    <scope>NUCLEOTIDE SEQUENCE</scope>
    <source>
        <strain evidence="8">CHS0354</strain>
    </source>
</reference>
<dbReference type="Proteomes" id="UP001195483">
    <property type="component" value="Unassembled WGS sequence"/>
</dbReference>
<dbReference type="SMART" id="SM00112">
    <property type="entry name" value="CA"/>
    <property type="match status" value="2"/>
</dbReference>
<protein>
    <recommendedName>
        <fullName evidence="7">Cadherin domain-containing protein</fullName>
    </recommendedName>
</protein>
<dbReference type="PRINTS" id="PR00205">
    <property type="entry name" value="CADHERIN"/>
</dbReference>
<keyword evidence="6" id="KW-1133">Transmembrane helix</keyword>
<evidence type="ECO:0000256" key="4">
    <source>
        <dbReference type="ARBA" id="ARBA00023136"/>
    </source>
</evidence>
<keyword evidence="4 6" id="KW-0472">Membrane</keyword>
<dbReference type="PANTHER" id="PTHR24027:SF411">
    <property type="entry name" value="CADHERIN DOMAIN-CONTAINING PROTEIN"/>
    <property type="match status" value="1"/>
</dbReference>
<keyword evidence="9" id="KW-1185">Reference proteome</keyword>
<keyword evidence="6" id="KW-0812">Transmembrane</keyword>
<reference evidence="8" key="2">
    <citation type="journal article" date="2021" name="Genome Biol. Evol.">
        <title>Developing a high-quality reference genome for a parasitic bivalve with doubly uniparental inheritance (Bivalvia: Unionida).</title>
        <authorList>
            <person name="Smith C.H."/>
        </authorList>
    </citation>
    <scope>NUCLEOTIDE SEQUENCE</scope>
    <source>
        <strain evidence="8">CHS0354</strain>
        <tissue evidence="8">Mantle</tissue>
    </source>
</reference>
<dbReference type="GO" id="GO:0016477">
    <property type="term" value="P:cell migration"/>
    <property type="evidence" value="ECO:0007669"/>
    <property type="project" value="TreeGrafter"/>
</dbReference>
<dbReference type="AlphaFoldDB" id="A0AAE0RRC3"/>
<name>A0AAE0RRC3_9BIVA</name>
<evidence type="ECO:0000256" key="2">
    <source>
        <dbReference type="ARBA" id="ARBA00022737"/>
    </source>
</evidence>
<dbReference type="GO" id="GO:0031175">
    <property type="term" value="P:neuron projection development"/>
    <property type="evidence" value="ECO:0007669"/>
    <property type="project" value="TreeGrafter"/>
</dbReference>
<gene>
    <name evidence="8" type="ORF">CHS0354_020586</name>
</gene>
<dbReference type="GO" id="GO:0008013">
    <property type="term" value="F:beta-catenin binding"/>
    <property type="evidence" value="ECO:0007669"/>
    <property type="project" value="TreeGrafter"/>
</dbReference>
<dbReference type="InterPro" id="IPR002126">
    <property type="entry name" value="Cadherin-like_dom"/>
</dbReference>
<dbReference type="EMBL" id="JAEAOA010001254">
    <property type="protein sequence ID" value="KAK3578217.1"/>
    <property type="molecule type" value="Genomic_DNA"/>
</dbReference>
<dbReference type="InterPro" id="IPR039808">
    <property type="entry name" value="Cadherin"/>
</dbReference>
<feature type="domain" description="Cadherin" evidence="7">
    <location>
        <begin position="237"/>
        <end position="355"/>
    </location>
</feature>
<dbReference type="SUPFAM" id="SSF49313">
    <property type="entry name" value="Cadherin-like"/>
    <property type="match status" value="2"/>
</dbReference>
<dbReference type="Pfam" id="PF00028">
    <property type="entry name" value="Cadherin"/>
    <property type="match status" value="2"/>
</dbReference>
<feature type="transmembrane region" description="Helical" evidence="6">
    <location>
        <begin position="7"/>
        <end position="24"/>
    </location>
</feature>
<evidence type="ECO:0000256" key="1">
    <source>
        <dbReference type="ARBA" id="ARBA00004370"/>
    </source>
</evidence>
<keyword evidence="3 5" id="KW-0106">Calcium</keyword>
<feature type="domain" description="Cadherin" evidence="7">
    <location>
        <begin position="127"/>
        <end position="236"/>
    </location>
</feature>
<evidence type="ECO:0000313" key="8">
    <source>
        <dbReference type="EMBL" id="KAK3578217.1"/>
    </source>
</evidence>
<dbReference type="GO" id="GO:0005509">
    <property type="term" value="F:calcium ion binding"/>
    <property type="evidence" value="ECO:0007669"/>
    <property type="project" value="UniProtKB-UniRule"/>
</dbReference>
<reference evidence="8" key="3">
    <citation type="submission" date="2023-05" db="EMBL/GenBank/DDBJ databases">
        <authorList>
            <person name="Smith C.H."/>
        </authorList>
    </citation>
    <scope>NUCLEOTIDE SEQUENCE</scope>
    <source>
        <strain evidence="8">CHS0354</strain>
        <tissue evidence="8">Mantle</tissue>
    </source>
</reference>
<evidence type="ECO:0000256" key="6">
    <source>
        <dbReference type="SAM" id="Phobius"/>
    </source>
</evidence>
<evidence type="ECO:0000259" key="7">
    <source>
        <dbReference type="PROSITE" id="PS50268"/>
    </source>
</evidence>
<evidence type="ECO:0000256" key="5">
    <source>
        <dbReference type="PROSITE-ProRule" id="PRU00043"/>
    </source>
</evidence>
<dbReference type="GO" id="GO:0016342">
    <property type="term" value="C:catenin complex"/>
    <property type="evidence" value="ECO:0007669"/>
    <property type="project" value="TreeGrafter"/>
</dbReference>
<dbReference type="GO" id="GO:0007156">
    <property type="term" value="P:homophilic cell adhesion via plasma membrane adhesion molecules"/>
    <property type="evidence" value="ECO:0007669"/>
    <property type="project" value="InterPro"/>
</dbReference>
<dbReference type="PROSITE" id="PS50268">
    <property type="entry name" value="CADHERIN_2"/>
    <property type="match status" value="2"/>
</dbReference>
<dbReference type="PANTHER" id="PTHR24027">
    <property type="entry name" value="CADHERIN-23"/>
    <property type="match status" value="1"/>
</dbReference>
<dbReference type="CDD" id="cd11304">
    <property type="entry name" value="Cadherin_repeat"/>
    <property type="match status" value="2"/>
</dbReference>
<comment type="subcellular location">
    <subcellularLocation>
        <location evidence="1">Membrane</location>
    </subcellularLocation>
</comment>